<dbReference type="InterPro" id="IPR012349">
    <property type="entry name" value="Split_barrel_FMN-bd"/>
</dbReference>
<dbReference type="PANTHER" id="PTHR34818:SF1">
    <property type="entry name" value="PROTEIN BLI-3"/>
    <property type="match status" value="1"/>
</dbReference>
<protein>
    <submittedName>
        <fullName evidence="2">Pyridoxamine 5'-phosphate oxidase family protein</fullName>
    </submittedName>
</protein>
<dbReference type="InterPro" id="IPR052917">
    <property type="entry name" value="Stress-Dev_Protein"/>
</dbReference>
<dbReference type="EMBL" id="JAPJDA010000022">
    <property type="protein sequence ID" value="MCX2839146.1"/>
    <property type="molecule type" value="Genomic_DNA"/>
</dbReference>
<evidence type="ECO:0000313" key="2">
    <source>
        <dbReference type="EMBL" id="MCX2839146.1"/>
    </source>
</evidence>
<dbReference type="InterPro" id="IPR038725">
    <property type="entry name" value="YdaG_split_barrel_FMN-bd"/>
</dbReference>
<keyword evidence="3" id="KW-1185">Reference proteome</keyword>
<accession>A0A9X3CYD8</accession>
<proteinExistence type="predicted"/>
<dbReference type="SUPFAM" id="SSF50475">
    <property type="entry name" value="FMN-binding split barrel"/>
    <property type="match status" value="1"/>
</dbReference>
<sequence>MSTENLNKEESWKKLRELVDDIKVAMMVTGLEKRPINAIPMRTKKIDDNGNIWFVSAGNSEHNKNLQINEQVHLLYSDPDDNEFVTLYGEAEITKDKKILEDLYSSTSDNWFDGVDDPNLTAIKVKPVEAYFWDSKTNKYVTLFKMGIGALTGEKQDVGEKGKLDL</sequence>
<gene>
    <name evidence="2" type="ORF">OQ279_13405</name>
</gene>
<evidence type="ECO:0000259" key="1">
    <source>
        <dbReference type="Pfam" id="PF16242"/>
    </source>
</evidence>
<dbReference type="RefSeq" id="WP_266070476.1">
    <property type="nucleotide sequence ID" value="NZ_JAPJDA010000022.1"/>
</dbReference>
<dbReference type="Proteomes" id="UP001148482">
    <property type="component" value="Unassembled WGS sequence"/>
</dbReference>
<dbReference type="AlphaFoldDB" id="A0A9X3CYD8"/>
<dbReference type="PANTHER" id="PTHR34818">
    <property type="entry name" value="PROTEIN BLI-3"/>
    <property type="match status" value="1"/>
</dbReference>
<feature type="domain" description="General stress protein FMN-binding split barrel" evidence="1">
    <location>
        <begin position="11"/>
        <end position="157"/>
    </location>
</feature>
<dbReference type="Gene3D" id="2.30.110.10">
    <property type="entry name" value="Electron Transport, Fmn-binding Protein, Chain A"/>
    <property type="match status" value="1"/>
</dbReference>
<dbReference type="Pfam" id="PF16242">
    <property type="entry name" value="Pyrid_ox_like"/>
    <property type="match status" value="1"/>
</dbReference>
<organism evidence="2 3">
    <name type="scientific">Salinimicrobium profundisediminis</name>
    <dbReference type="NCBI Taxonomy" id="2994553"/>
    <lineage>
        <taxon>Bacteria</taxon>
        <taxon>Pseudomonadati</taxon>
        <taxon>Bacteroidota</taxon>
        <taxon>Flavobacteriia</taxon>
        <taxon>Flavobacteriales</taxon>
        <taxon>Flavobacteriaceae</taxon>
        <taxon>Salinimicrobium</taxon>
    </lineage>
</organism>
<name>A0A9X3CYD8_9FLAO</name>
<comment type="caution">
    <text evidence="2">The sequence shown here is derived from an EMBL/GenBank/DDBJ whole genome shotgun (WGS) entry which is preliminary data.</text>
</comment>
<reference evidence="2" key="1">
    <citation type="submission" date="2022-11" db="EMBL/GenBank/DDBJ databases">
        <title>Salinimicrobium profundisediminis sp. nov., isolated from deep-sea sediment of the Mariana Trench.</title>
        <authorList>
            <person name="Fu H."/>
        </authorList>
    </citation>
    <scope>NUCLEOTIDE SEQUENCE</scope>
    <source>
        <strain evidence="2">MT39</strain>
    </source>
</reference>
<evidence type="ECO:0000313" key="3">
    <source>
        <dbReference type="Proteomes" id="UP001148482"/>
    </source>
</evidence>